<feature type="transmembrane region" description="Helical" evidence="6">
    <location>
        <begin position="213"/>
        <end position="235"/>
    </location>
</feature>
<comment type="caution">
    <text evidence="8">The sequence shown here is derived from an EMBL/GenBank/DDBJ whole genome shotgun (WGS) entry which is preliminary data.</text>
</comment>
<keyword evidence="3 6" id="KW-0812">Transmembrane</keyword>
<keyword evidence="4 6" id="KW-1133">Transmembrane helix</keyword>
<dbReference type="EMBL" id="JBHRSB010000002">
    <property type="protein sequence ID" value="MFC3000078.1"/>
    <property type="molecule type" value="Genomic_DNA"/>
</dbReference>
<dbReference type="InterPro" id="IPR000620">
    <property type="entry name" value="EamA_dom"/>
</dbReference>
<feature type="transmembrane region" description="Helical" evidence="6">
    <location>
        <begin position="96"/>
        <end position="117"/>
    </location>
</feature>
<comment type="subcellular location">
    <subcellularLocation>
        <location evidence="1">Membrane</location>
        <topology evidence="1">Multi-pass membrane protein</topology>
    </subcellularLocation>
</comment>
<feature type="transmembrane region" description="Helical" evidence="6">
    <location>
        <begin position="69"/>
        <end position="90"/>
    </location>
</feature>
<evidence type="ECO:0000313" key="8">
    <source>
        <dbReference type="EMBL" id="MFC3000078.1"/>
    </source>
</evidence>
<dbReference type="InterPro" id="IPR050638">
    <property type="entry name" value="AA-Vitamin_Transporters"/>
</dbReference>
<keyword evidence="9" id="KW-1185">Reference proteome</keyword>
<evidence type="ECO:0000256" key="2">
    <source>
        <dbReference type="ARBA" id="ARBA00007362"/>
    </source>
</evidence>
<organism evidence="8 9">
    <name type="scientific">Falsiroseomonas tokyonensis</name>
    <dbReference type="NCBI Taxonomy" id="430521"/>
    <lineage>
        <taxon>Bacteria</taxon>
        <taxon>Pseudomonadati</taxon>
        <taxon>Pseudomonadota</taxon>
        <taxon>Alphaproteobacteria</taxon>
        <taxon>Acetobacterales</taxon>
        <taxon>Roseomonadaceae</taxon>
        <taxon>Falsiroseomonas</taxon>
    </lineage>
</organism>
<comment type="similarity">
    <text evidence="2">Belongs to the EamA transporter family.</text>
</comment>
<dbReference type="RefSeq" id="WP_343215190.1">
    <property type="nucleotide sequence ID" value="NZ_JAFNJS010000002.1"/>
</dbReference>
<dbReference type="Pfam" id="PF00892">
    <property type="entry name" value="EamA"/>
    <property type="match status" value="2"/>
</dbReference>
<feature type="domain" description="EamA" evidence="7">
    <location>
        <begin position="151"/>
        <end position="286"/>
    </location>
</feature>
<dbReference type="SUPFAM" id="SSF103481">
    <property type="entry name" value="Multidrug resistance efflux transporter EmrE"/>
    <property type="match status" value="2"/>
</dbReference>
<dbReference type="PANTHER" id="PTHR32322:SF2">
    <property type="entry name" value="EAMA DOMAIN-CONTAINING PROTEIN"/>
    <property type="match status" value="1"/>
</dbReference>
<proteinExistence type="inferred from homology"/>
<accession>A0ABV7BU94</accession>
<evidence type="ECO:0000256" key="5">
    <source>
        <dbReference type="ARBA" id="ARBA00023136"/>
    </source>
</evidence>
<keyword evidence="5 6" id="KW-0472">Membrane</keyword>
<evidence type="ECO:0000256" key="6">
    <source>
        <dbReference type="SAM" id="Phobius"/>
    </source>
</evidence>
<dbReference type="PANTHER" id="PTHR32322">
    <property type="entry name" value="INNER MEMBRANE TRANSPORTER"/>
    <property type="match status" value="1"/>
</dbReference>
<name>A0ABV7BU94_9PROT</name>
<evidence type="ECO:0000256" key="1">
    <source>
        <dbReference type="ARBA" id="ARBA00004141"/>
    </source>
</evidence>
<evidence type="ECO:0000313" key="9">
    <source>
        <dbReference type="Proteomes" id="UP001595420"/>
    </source>
</evidence>
<feature type="transmembrane region" description="Helical" evidence="6">
    <location>
        <begin position="270"/>
        <end position="286"/>
    </location>
</feature>
<protein>
    <submittedName>
        <fullName evidence="8">DMT family transporter</fullName>
    </submittedName>
</protein>
<dbReference type="Gene3D" id="1.10.3730.20">
    <property type="match status" value="1"/>
</dbReference>
<evidence type="ECO:0000256" key="3">
    <source>
        <dbReference type="ARBA" id="ARBA00022692"/>
    </source>
</evidence>
<evidence type="ECO:0000259" key="7">
    <source>
        <dbReference type="Pfam" id="PF00892"/>
    </source>
</evidence>
<sequence length="288" mass="30552">MTARLSPADIALLLLLCASWGFAQVAMKLGGEGISPLVQAGLRSALAVPPLLAWCWWRGVTLVKRDGTLAAGLLCGALFALEFYAIFAALERTTAARVGVLLYTGPFFATLGTHFLLPDDRLTRRKLAGLLLAFCGPPLIFYERLGGIQLAGDALALLAGLAWGGTIATIKASGLTRIAPERTLLYQLLVSSMLIPLGFALGERGVFAPSAVVWWSLAYVVLGVAFASYVAWFWIMSRHPASRLAPFLFLTPAFGVAFSALILGEPVTPALLGALVLIGAGIWVVNRA</sequence>
<reference evidence="9" key="1">
    <citation type="journal article" date="2019" name="Int. J. Syst. Evol. Microbiol.">
        <title>The Global Catalogue of Microorganisms (GCM) 10K type strain sequencing project: providing services to taxonomists for standard genome sequencing and annotation.</title>
        <authorList>
            <consortium name="The Broad Institute Genomics Platform"/>
            <consortium name="The Broad Institute Genome Sequencing Center for Infectious Disease"/>
            <person name="Wu L."/>
            <person name="Ma J."/>
        </authorList>
    </citation>
    <scope>NUCLEOTIDE SEQUENCE [LARGE SCALE GENOMIC DNA]</scope>
    <source>
        <strain evidence="9">CGMCC 1.16855</strain>
    </source>
</reference>
<feature type="domain" description="EamA" evidence="7">
    <location>
        <begin position="10"/>
        <end position="139"/>
    </location>
</feature>
<gene>
    <name evidence="8" type="ORF">ACFOD3_09240</name>
</gene>
<dbReference type="Proteomes" id="UP001595420">
    <property type="component" value="Unassembled WGS sequence"/>
</dbReference>
<feature type="transmembrane region" description="Helical" evidence="6">
    <location>
        <begin position="154"/>
        <end position="172"/>
    </location>
</feature>
<dbReference type="InterPro" id="IPR037185">
    <property type="entry name" value="EmrE-like"/>
</dbReference>
<evidence type="ECO:0000256" key="4">
    <source>
        <dbReference type="ARBA" id="ARBA00022989"/>
    </source>
</evidence>
<feature type="transmembrane region" description="Helical" evidence="6">
    <location>
        <begin position="247"/>
        <end position="264"/>
    </location>
</feature>
<feature type="transmembrane region" description="Helical" evidence="6">
    <location>
        <begin position="184"/>
        <end position="201"/>
    </location>
</feature>